<feature type="domain" description="Thioesterase" evidence="1">
    <location>
        <begin position="111"/>
        <end position="182"/>
    </location>
</feature>
<dbReference type="Gene3D" id="3.10.129.10">
    <property type="entry name" value="Hotdog Thioesterase"/>
    <property type="match status" value="1"/>
</dbReference>
<dbReference type="PANTHER" id="PTHR47260">
    <property type="entry name" value="UPF0644 PROTEIN PB2B4.06"/>
    <property type="match status" value="1"/>
</dbReference>
<dbReference type="PANTHER" id="PTHR47260:SF1">
    <property type="entry name" value="UPF0644 PROTEIN PB2B4.06"/>
    <property type="match status" value="1"/>
</dbReference>
<gene>
    <name evidence="2" type="ORF">EDD36DRAFT_164256</name>
</gene>
<dbReference type="Pfam" id="PF03061">
    <property type="entry name" value="4HBT"/>
    <property type="match status" value="1"/>
</dbReference>
<protein>
    <submittedName>
        <fullName evidence="2">Thioesterase family protein</fullName>
    </submittedName>
</protein>
<dbReference type="AlphaFoldDB" id="A0AAN6IF46"/>
<dbReference type="InterPro" id="IPR029069">
    <property type="entry name" value="HotDog_dom_sf"/>
</dbReference>
<reference evidence="2" key="1">
    <citation type="journal article" date="2022" name="bioRxiv">
        <title>Deciphering the potential niche of two novel black yeast fungi from a biological soil crust based on their genomes, phenotypes, and melanin regulation.</title>
        <authorList>
            <consortium name="DOE Joint Genome Institute"/>
            <person name="Carr E.C."/>
            <person name="Barton Q."/>
            <person name="Grambo S."/>
            <person name="Sullivan M."/>
            <person name="Renfro C.M."/>
            <person name="Kuo A."/>
            <person name="Pangilinan J."/>
            <person name="Lipzen A."/>
            <person name="Keymanesh K."/>
            <person name="Savage E."/>
            <person name="Barry K."/>
            <person name="Grigoriev I.V."/>
            <person name="Riekhof W.R."/>
            <person name="Harris S.S."/>
        </authorList>
    </citation>
    <scope>NUCLEOTIDE SEQUENCE</scope>
    <source>
        <strain evidence="2">JF 03-4F</strain>
    </source>
</reference>
<comment type="caution">
    <text evidence="2">The sequence shown here is derived from an EMBL/GenBank/DDBJ whole genome shotgun (WGS) entry which is preliminary data.</text>
</comment>
<proteinExistence type="predicted"/>
<evidence type="ECO:0000313" key="2">
    <source>
        <dbReference type="EMBL" id="KAI1614770.1"/>
    </source>
</evidence>
<dbReference type="Proteomes" id="UP001203852">
    <property type="component" value="Unassembled WGS sequence"/>
</dbReference>
<sequence length="209" mass="22678">MLNEQHSESGPCEQPADLRSIANVEEQLLQAVRNSPAISAFLHDGQAGGRSVQQSRCLLRVSSEALPNHLTASTLAGVSRISVPPQIFFDDANGSLIAAYHLGLELSGHVGLIHGGFLAVVLDECMGRACFARLPERIGVTVHMEIDYRKPVKADSMILVRAVTERVEGRKAWVKGTVMSLGDVAEEVLVEAHALFIQPKWASSMEQIM</sequence>
<dbReference type="InterPro" id="IPR052061">
    <property type="entry name" value="PTE-AB_protein"/>
</dbReference>
<evidence type="ECO:0000313" key="3">
    <source>
        <dbReference type="Proteomes" id="UP001203852"/>
    </source>
</evidence>
<dbReference type="CDD" id="cd03443">
    <property type="entry name" value="PaaI_thioesterase"/>
    <property type="match status" value="1"/>
</dbReference>
<keyword evidence="3" id="KW-1185">Reference proteome</keyword>
<dbReference type="InterPro" id="IPR006683">
    <property type="entry name" value="Thioestr_dom"/>
</dbReference>
<evidence type="ECO:0000259" key="1">
    <source>
        <dbReference type="Pfam" id="PF03061"/>
    </source>
</evidence>
<name>A0AAN6IF46_9EURO</name>
<accession>A0AAN6IF46</accession>
<dbReference type="EMBL" id="MU404352">
    <property type="protein sequence ID" value="KAI1614770.1"/>
    <property type="molecule type" value="Genomic_DNA"/>
</dbReference>
<organism evidence="2 3">
    <name type="scientific">Exophiala viscosa</name>
    <dbReference type="NCBI Taxonomy" id="2486360"/>
    <lineage>
        <taxon>Eukaryota</taxon>
        <taxon>Fungi</taxon>
        <taxon>Dikarya</taxon>
        <taxon>Ascomycota</taxon>
        <taxon>Pezizomycotina</taxon>
        <taxon>Eurotiomycetes</taxon>
        <taxon>Chaetothyriomycetidae</taxon>
        <taxon>Chaetothyriales</taxon>
        <taxon>Herpotrichiellaceae</taxon>
        <taxon>Exophiala</taxon>
    </lineage>
</organism>
<dbReference type="SUPFAM" id="SSF54637">
    <property type="entry name" value="Thioesterase/thiol ester dehydrase-isomerase"/>
    <property type="match status" value="1"/>
</dbReference>